<dbReference type="PROSITE" id="PS00053">
    <property type="entry name" value="RIBOSOMAL_S8"/>
    <property type="match status" value="1"/>
</dbReference>
<comment type="subunit">
    <text evidence="5">Part of the 30S ribosomal subunit. Contacts proteins S5 and S12.</text>
</comment>
<gene>
    <name evidence="5" type="primary">rpsH</name>
    <name evidence="7" type="ORF">UR67_C0004G0077</name>
</gene>
<evidence type="ECO:0000256" key="1">
    <source>
        <dbReference type="ARBA" id="ARBA00006471"/>
    </source>
</evidence>
<dbReference type="EMBL" id="LBQB01000004">
    <property type="protein sequence ID" value="KKP69680.1"/>
    <property type="molecule type" value="Genomic_DNA"/>
</dbReference>
<keyword evidence="2 5" id="KW-0689">Ribosomal protein</keyword>
<comment type="similarity">
    <text evidence="1 5 6">Belongs to the universal ribosomal protein uS8 family.</text>
</comment>
<sequence>MISDPIADMLTTIRNGGAAKNKIVETPTSKIKLEILKVLKDSLYITDYKLEDRVIKIFLKYYDKDFVIQRIKRISKPGVRIYRKSKGIKKTLGGHGMQIVSTPKGLMTDNQARKEKMGGEVLCEIW</sequence>
<dbReference type="GO" id="GO:0019843">
    <property type="term" value="F:rRNA binding"/>
    <property type="evidence" value="ECO:0007669"/>
    <property type="project" value="UniProtKB-UniRule"/>
</dbReference>
<dbReference type="GO" id="GO:0005840">
    <property type="term" value="C:ribosome"/>
    <property type="evidence" value="ECO:0007669"/>
    <property type="project" value="UniProtKB-KW"/>
</dbReference>
<dbReference type="FunFam" id="3.30.1490.10:FF:000001">
    <property type="entry name" value="30S ribosomal protein S8"/>
    <property type="match status" value="1"/>
</dbReference>
<dbReference type="InterPro" id="IPR000630">
    <property type="entry name" value="Ribosomal_uS8"/>
</dbReference>
<dbReference type="GO" id="GO:0006412">
    <property type="term" value="P:translation"/>
    <property type="evidence" value="ECO:0007669"/>
    <property type="project" value="UniProtKB-UniRule"/>
</dbReference>
<dbReference type="Pfam" id="PF00410">
    <property type="entry name" value="Ribosomal_S8"/>
    <property type="match status" value="1"/>
</dbReference>
<dbReference type="Proteomes" id="UP000034581">
    <property type="component" value="Unassembled WGS sequence"/>
</dbReference>
<dbReference type="GO" id="GO:0005737">
    <property type="term" value="C:cytoplasm"/>
    <property type="evidence" value="ECO:0007669"/>
    <property type="project" value="UniProtKB-ARBA"/>
</dbReference>
<protein>
    <recommendedName>
        <fullName evidence="4 5">Small ribosomal subunit protein uS8</fullName>
    </recommendedName>
</protein>
<dbReference type="PANTHER" id="PTHR11758">
    <property type="entry name" value="40S RIBOSOMAL PROTEIN S15A"/>
    <property type="match status" value="1"/>
</dbReference>
<comment type="function">
    <text evidence="5">One of the primary rRNA binding proteins, it binds directly to 16S rRNA central domain where it helps coordinate assembly of the platform of the 30S subunit.</text>
</comment>
<dbReference type="InterPro" id="IPR047863">
    <property type="entry name" value="Ribosomal_uS8_CS"/>
</dbReference>
<keyword evidence="5" id="KW-0694">RNA-binding</keyword>
<dbReference type="Gene3D" id="3.30.1370.30">
    <property type="match status" value="1"/>
</dbReference>
<evidence type="ECO:0000256" key="4">
    <source>
        <dbReference type="ARBA" id="ARBA00035258"/>
    </source>
</evidence>
<dbReference type="PATRIC" id="fig|1618350.3.peg.711"/>
<name>A0A0G0E356_UNCC3</name>
<organism evidence="7 8">
    <name type="scientific">candidate division CPR3 bacterium GW2011_GWF2_35_18</name>
    <dbReference type="NCBI Taxonomy" id="1618350"/>
    <lineage>
        <taxon>Bacteria</taxon>
        <taxon>Bacteria division CPR3</taxon>
    </lineage>
</organism>
<dbReference type="InterPro" id="IPR035987">
    <property type="entry name" value="Ribosomal_uS8_sf"/>
</dbReference>
<evidence type="ECO:0000256" key="2">
    <source>
        <dbReference type="ARBA" id="ARBA00022980"/>
    </source>
</evidence>
<evidence type="ECO:0000313" key="7">
    <source>
        <dbReference type="EMBL" id="KKP69680.1"/>
    </source>
</evidence>
<reference evidence="7 8" key="1">
    <citation type="journal article" date="2015" name="Nature">
        <title>rRNA introns, odd ribosomes, and small enigmatic genomes across a large radiation of phyla.</title>
        <authorList>
            <person name="Brown C.T."/>
            <person name="Hug L.A."/>
            <person name="Thomas B.C."/>
            <person name="Sharon I."/>
            <person name="Castelle C.J."/>
            <person name="Singh A."/>
            <person name="Wilkins M.J."/>
            <person name="Williams K.H."/>
            <person name="Banfield J.F."/>
        </authorList>
    </citation>
    <scope>NUCLEOTIDE SEQUENCE [LARGE SCALE GENOMIC DNA]</scope>
</reference>
<accession>A0A0G0E356</accession>
<evidence type="ECO:0000313" key="8">
    <source>
        <dbReference type="Proteomes" id="UP000034581"/>
    </source>
</evidence>
<keyword evidence="5" id="KW-0699">rRNA-binding</keyword>
<proteinExistence type="inferred from homology"/>
<evidence type="ECO:0000256" key="3">
    <source>
        <dbReference type="ARBA" id="ARBA00023274"/>
    </source>
</evidence>
<dbReference type="SUPFAM" id="SSF56047">
    <property type="entry name" value="Ribosomal protein S8"/>
    <property type="match status" value="1"/>
</dbReference>
<evidence type="ECO:0000256" key="5">
    <source>
        <dbReference type="HAMAP-Rule" id="MF_01302"/>
    </source>
</evidence>
<dbReference type="NCBIfam" id="NF001109">
    <property type="entry name" value="PRK00136.1"/>
    <property type="match status" value="1"/>
</dbReference>
<evidence type="ECO:0000256" key="6">
    <source>
        <dbReference type="RuleBase" id="RU003660"/>
    </source>
</evidence>
<dbReference type="HAMAP" id="MF_01302_B">
    <property type="entry name" value="Ribosomal_uS8_B"/>
    <property type="match status" value="1"/>
</dbReference>
<comment type="caution">
    <text evidence="7">The sequence shown here is derived from an EMBL/GenBank/DDBJ whole genome shotgun (WGS) entry which is preliminary data.</text>
</comment>
<dbReference type="STRING" id="1618350.UR67_C0004G0077"/>
<dbReference type="GO" id="GO:0003735">
    <property type="term" value="F:structural constituent of ribosome"/>
    <property type="evidence" value="ECO:0007669"/>
    <property type="project" value="InterPro"/>
</dbReference>
<dbReference type="GO" id="GO:1990904">
    <property type="term" value="C:ribonucleoprotein complex"/>
    <property type="evidence" value="ECO:0007669"/>
    <property type="project" value="UniProtKB-KW"/>
</dbReference>
<dbReference type="AlphaFoldDB" id="A0A0G0E356"/>
<dbReference type="Gene3D" id="3.30.1490.10">
    <property type="match status" value="1"/>
</dbReference>
<keyword evidence="3 5" id="KW-0687">Ribonucleoprotein</keyword>